<keyword evidence="4" id="KW-0378">Hydrolase</keyword>
<dbReference type="InterPro" id="IPR036264">
    <property type="entry name" value="Bact_exopeptidase_dim_dom"/>
</dbReference>
<dbReference type="Gene3D" id="1.10.150.900">
    <property type="match status" value="1"/>
</dbReference>
<dbReference type="InterPro" id="IPR002933">
    <property type="entry name" value="Peptidase_M20"/>
</dbReference>
<comment type="similarity">
    <text evidence="1">Belongs to the peptidase M20A family.</text>
</comment>
<dbReference type="PIRSF" id="PIRSF037217">
    <property type="entry name" value="Carboxypeptidase_S"/>
    <property type="match status" value="1"/>
</dbReference>
<feature type="binding site" evidence="7">
    <location>
        <position position="210"/>
    </location>
    <ligand>
        <name>Zn(2+)</name>
        <dbReference type="ChEBI" id="CHEBI:29105"/>
        <label>1</label>
    </ligand>
</feature>
<feature type="binding site" evidence="7">
    <location>
        <position position="563"/>
    </location>
    <ligand>
        <name>Zn(2+)</name>
        <dbReference type="ChEBI" id="CHEBI:29105"/>
        <label>1</label>
    </ligand>
</feature>
<feature type="active site" evidence="6">
    <location>
        <position position="177"/>
    </location>
</feature>
<accession>A0AAW0C0G3</accession>
<dbReference type="InterPro" id="IPR047177">
    <property type="entry name" value="Pept_M20A"/>
</dbReference>
<dbReference type="Pfam" id="PF01546">
    <property type="entry name" value="Peptidase_M20"/>
    <property type="match status" value="1"/>
</dbReference>
<dbReference type="PROSITE" id="PS00758">
    <property type="entry name" value="ARGE_DAPE_CPG2_1"/>
    <property type="match status" value="1"/>
</dbReference>
<protein>
    <submittedName>
        <fullName evidence="10">Carboxypeptidase S</fullName>
    </submittedName>
</protein>
<evidence type="ECO:0000256" key="8">
    <source>
        <dbReference type="SAM" id="Phobius"/>
    </source>
</evidence>
<dbReference type="Gene3D" id="3.40.630.10">
    <property type="entry name" value="Zn peptidases"/>
    <property type="match status" value="2"/>
</dbReference>
<organism evidence="10 11">
    <name type="scientific">Favolaschia claudopus</name>
    <dbReference type="NCBI Taxonomy" id="2862362"/>
    <lineage>
        <taxon>Eukaryota</taxon>
        <taxon>Fungi</taxon>
        <taxon>Dikarya</taxon>
        <taxon>Basidiomycota</taxon>
        <taxon>Agaricomycotina</taxon>
        <taxon>Agaricomycetes</taxon>
        <taxon>Agaricomycetidae</taxon>
        <taxon>Agaricales</taxon>
        <taxon>Marasmiineae</taxon>
        <taxon>Mycenaceae</taxon>
        <taxon>Favolaschia</taxon>
    </lineage>
</organism>
<feature type="domain" description="Peptidase M20 dimerisation" evidence="9">
    <location>
        <begin position="291"/>
        <end position="444"/>
    </location>
</feature>
<dbReference type="SUPFAM" id="SSF53187">
    <property type="entry name" value="Zn-dependent exopeptidases"/>
    <property type="match status" value="1"/>
</dbReference>
<dbReference type="GO" id="GO:0051603">
    <property type="term" value="P:proteolysis involved in protein catabolic process"/>
    <property type="evidence" value="ECO:0007669"/>
    <property type="project" value="TreeGrafter"/>
</dbReference>
<keyword evidence="11" id="KW-1185">Reference proteome</keyword>
<dbReference type="Pfam" id="PF07687">
    <property type="entry name" value="M20_dimer"/>
    <property type="match status" value="1"/>
</dbReference>
<dbReference type="CDD" id="cd05674">
    <property type="entry name" value="M20_yscS"/>
    <property type="match status" value="1"/>
</dbReference>
<dbReference type="PANTHER" id="PTHR45962:SF1">
    <property type="entry name" value="N-FATTY-ACYL-AMINO ACID SYNTHASE_HYDROLASE PM20D1"/>
    <property type="match status" value="1"/>
</dbReference>
<dbReference type="Proteomes" id="UP001362999">
    <property type="component" value="Unassembled WGS sequence"/>
</dbReference>
<dbReference type="GO" id="GO:0046872">
    <property type="term" value="F:metal ion binding"/>
    <property type="evidence" value="ECO:0007669"/>
    <property type="project" value="UniProtKB-KW"/>
</dbReference>
<dbReference type="GO" id="GO:0004181">
    <property type="term" value="F:metallocarboxypeptidase activity"/>
    <property type="evidence" value="ECO:0007669"/>
    <property type="project" value="InterPro"/>
</dbReference>
<dbReference type="InterPro" id="IPR017141">
    <property type="entry name" value="Pept_M20_carboxypep"/>
</dbReference>
<dbReference type="EMBL" id="JAWWNJ010000023">
    <property type="protein sequence ID" value="KAK7032737.1"/>
    <property type="molecule type" value="Genomic_DNA"/>
</dbReference>
<evidence type="ECO:0000313" key="10">
    <source>
        <dbReference type="EMBL" id="KAK7032737.1"/>
    </source>
</evidence>
<dbReference type="FunFam" id="3.40.630.10:FF:000027">
    <property type="entry name" value="N-fatty-acyl-amino acid synthase/hydrolase PM20D1"/>
    <property type="match status" value="1"/>
</dbReference>
<dbReference type="Gene3D" id="3.30.70.360">
    <property type="match status" value="1"/>
</dbReference>
<evidence type="ECO:0000313" key="11">
    <source>
        <dbReference type="Proteomes" id="UP001362999"/>
    </source>
</evidence>
<keyword evidence="8" id="KW-0472">Membrane</keyword>
<proteinExistence type="inferred from homology"/>
<evidence type="ECO:0000259" key="9">
    <source>
        <dbReference type="Pfam" id="PF07687"/>
    </source>
</evidence>
<evidence type="ECO:0000256" key="1">
    <source>
        <dbReference type="ARBA" id="ARBA00006247"/>
    </source>
</evidence>
<comment type="caution">
    <text evidence="10">The sequence shown here is derived from an EMBL/GenBank/DDBJ whole genome shotgun (WGS) entry which is preliminary data.</text>
</comment>
<reference evidence="10 11" key="1">
    <citation type="journal article" date="2024" name="J Genomics">
        <title>Draft genome sequencing and assembly of Favolaschia claudopus CIRM-BRFM 2984 isolated from oak limbs.</title>
        <authorList>
            <person name="Navarro D."/>
            <person name="Drula E."/>
            <person name="Chaduli D."/>
            <person name="Cazenave R."/>
            <person name="Ahrendt S."/>
            <person name="Wang J."/>
            <person name="Lipzen A."/>
            <person name="Daum C."/>
            <person name="Barry K."/>
            <person name="Grigoriev I.V."/>
            <person name="Favel A."/>
            <person name="Rosso M.N."/>
            <person name="Martin F."/>
        </authorList>
    </citation>
    <scope>NUCLEOTIDE SEQUENCE [LARGE SCALE GENOMIC DNA]</scope>
    <source>
        <strain evidence="10 11">CIRM-BRFM 2984</strain>
    </source>
</reference>
<evidence type="ECO:0000256" key="3">
    <source>
        <dbReference type="ARBA" id="ARBA00022723"/>
    </source>
</evidence>
<name>A0AAW0C0G3_9AGAR</name>
<dbReference type="InterPro" id="IPR011650">
    <property type="entry name" value="Peptidase_M20_dimer"/>
</dbReference>
<evidence type="ECO:0000256" key="7">
    <source>
        <dbReference type="PIRSR" id="PIRSR037217-2"/>
    </source>
</evidence>
<evidence type="ECO:0000256" key="2">
    <source>
        <dbReference type="ARBA" id="ARBA00022670"/>
    </source>
</evidence>
<feature type="transmembrane region" description="Helical" evidence="8">
    <location>
        <begin position="27"/>
        <end position="52"/>
    </location>
</feature>
<feature type="binding site" evidence="7">
    <location>
        <position position="273"/>
    </location>
    <ligand>
        <name>Zn(2+)</name>
        <dbReference type="ChEBI" id="CHEBI:29105"/>
        <label>2</label>
    </ligand>
</feature>
<keyword evidence="8" id="KW-1133">Transmembrane helix</keyword>
<sequence>MTISSEKLSLWPVVAPMRLRSQTHSTVFIWISLVLFVGFWAAEFEGTGIYYLRQRSQSLVVTDFNICPQVDILVPDGNAAVWRTVLEQTASSSFRVRAIDFLAGAVRIPTESYDNMQPVGVDPRWEIFGELHDYLTRSFPLVHAHLKLRKVNTYGLWYEWRGLDQTLKPILINAHQDVVPVEPLTTGDWDHAPYSGYFDGQNIWGRGSADDKNGLVGIMTAIEVLLENGFTPTRTVVTAFGFDEEATGLEGAWELAKALLAAYGPDAFAFIIDEGDGLVKTFDTVVAYPCVAEKGYLDVVVEVTSPGGHSSIPPPHTTIGILAALLVEYEANPYPVQLTRASTPFQTLECLAQYGRTLPPTLRALIFDSVHSDAALRSLEGILSKDKLYRTQIGTTQAIDVISGGVKSNALPEEARAIINHRILAESSVDAVHQHNTAVLRPLAERFNLSFNAFGVLIPEFDVPASGHLTLSDLSQGLEPAPVTPTTGENSAPYQLLSGTIRATYASRHGASVGDPATVIVAPSMMTGNTDTQFYWKLSPHIFRYGHGNGAGQKLDGMMNNIHTVNEFMDADDFVEMIRFFITLILNADESVAL</sequence>
<dbReference type="AlphaFoldDB" id="A0AAW0C0G3"/>
<gene>
    <name evidence="10" type="ORF">R3P38DRAFT_2618545</name>
</gene>
<keyword evidence="2" id="KW-0645">Protease</keyword>
<keyword evidence="8" id="KW-0812">Transmembrane</keyword>
<feature type="active site" description="Proton acceptor" evidence="6">
    <location>
        <position position="244"/>
    </location>
</feature>
<keyword evidence="10" id="KW-0121">Carboxypeptidase</keyword>
<evidence type="ECO:0000256" key="6">
    <source>
        <dbReference type="PIRSR" id="PIRSR037217-1"/>
    </source>
</evidence>
<keyword evidence="3 7" id="KW-0479">Metal-binding</keyword>
<evidence type="ECO:0000256" key="4">
    <source>
        <dbReference type="ARBA" id="ARBA00022801"/>
    </source>
</evidence>
<dbReference type="InterPro" id="IPR001261">
    <property type="entry name" value="ArgE/DapE_CS"/>
</dbReference>
<dbReference type="PANTHER" id="PTHR45962">
    <property type="entry name" value="N-FATTY-ACYL-AMINO ACID SYNTHASE/HYDROLASE PM20D1"/>
    <property type="match status" value="1"/>
</dbReference>
<feature type="binding site" evidence="7">
    <location>
        <position position="245"/>
    </location>
    <ligand>
        <name>Zn(2+)</name>
        <dbReference type="ChEBI" id="CHEBI:29105"/>
        <label>1</label>
    </ligand>
</feature>
<feature type="binding site" evidence="7">
    <location>
        <position position="175"/>
    </location>
    <ligand>
        <name>Zn(2+)</name>
        <dbReference type="ChEBI" id="CHEBI:29105"/>
        <label>2</label>
    </ligand>
</feature>
<evidence type="ECO:0000256" key="5">
    <source>
        <dbReference type="ARBA" id="ARBA00022833"/>
    </source>
</evidence>
<keyword evidence="5 7" id="KW-0862">Zinc</keyword>
<feature type="binding site" evidence="7">
    <location>
        <position position="210"/>
    </location>
    <ligand>
        <name>Zn(2+)</name>
        <dbReference type="ChEBI" id="CHEBI:29105"/>
        <label>2</label>
    </ligand>
</feature>
<dbReference type="SUPFAM" id="SSF55031">
    <property type="entry name" value="Bacterial exopeptidase dimerisation domain"/>
    <property type="match status" value="1"/>
</dbReference>
<dbReference type="GO" id="GO:0000328">
    <property type="term" value="C:fungal-type vacuole lumen"/>
    <property type="evidence" value="ECO:0007669"/>
    <property type="project" value="TreeGrafter"/>
</dbReference>